<name>A0A291BBP0_9GAMM</name>
<reference evidence="2" key="1">
    <citation type="submission" date="2017-04" db="EMBL/GenBank/DDBJ databases">
        <title>Genome evolution of the luminous symbionts of deep sea anglerfish.</title>
        <authorList>
            <person name="Hendry T.A."/>
        </authorList>
    </citation>
    <scope>NUCLEOTIDE SEQUENCE [LARGE SCALE GENOMIC DNA]</scope>
</reference>
<evidence type="ECO:0000313" key="1">
    <source>
        <dbReference type="EMBL" id="ATF10404.1"/>
    </source>
</evidence>
<proteinExistence type="predicted"/>
<organism evidence="1 2">
    <name type="scientific">Candidatus Enterovibrio altilux</name>
    <dbReference type="NCBI Taxonomy" id="1927128"/>
    <lineage>
        <taxon>Bacteria</taxon>
        <taxon>Pseudomonadati</taxon>
        <taxon>Pseudomonadota</taxon>
        <taxon>Gammaproteobacteria</taxon>
        <taxon>Vibrionales</taxon>
        <taxon>Vibrionaceae</taxon>
        <taxon>Enterovibrio</taxon>
    </lineage>
</organism>
<gene>
    <name evidence="1" type="ORF">BTN50_1989</name>
</gene>
<protein>
    <submittedName>
        <fullName evidence="1">Uncharacterized protein</fullName>
    </submittedName>
</protein>
<accession>A0A291BBP0</accession>
<evidence type="ECO:0000313" key="2">
    <source>
        <dbReference type="Proteomes" id="UP000218160"/>
    </source>
</evidence>
<sequence length="38" mass="4412">MTNGEVLFNVLKPTCHRINEISNIGAYNTRLMLQNRSY</sequence>
<keyword evidence="2" id="KW-1185">Reference proteome</keyword>
<dbReference type="EMBL" id="CP020663">
    <property type="protein sequence ID" value="ATF10404.1"/>
    <property type="molecule type" value="Genomic_DNA"/>
</dbReference>
<dbReference type="Proteomes" id="UP000218160">
    <property type="component" value="Chromosome 2"/>
</dbReference>
<dbReference type="KEGG" id="elux:BTN50_1989"/>
<dbReference type="AlphaFoldDB" id="A0A291BBP0"/>